<dbReference type="EMBL" id="KY971611">
    <property type="protein sequence ID" value="ASD52190.1"/>
    <property type="molecule type" value="Genomic_DNA"/>
</dbReference>
<feature type="transmembrane region" description="Helical" evidence="1">
    <location>
        <begin position="6"/>
        <end position="27"/>
    </location>
</feature>
<evidence type="ECO:0000313" key="2">
    <source>
        <dbReference type="EMBL" id="ASD52190.1"/>
    </source>
</evidence>
<keyword evidence="3" id="KW-1185">Reference proteome</keyword>
<organism evidence="2 3">
    <name type="scientific">Pseudomonas phage PspYZU08</name>
    <dbReference type="NCBI Taxonomy" id="1983557"/>
    <lineage>
        <taxon>Viruses</taxon>
        <taxon>Duplodnaviria</taxon>
        <taxon>Heunggongvirae</taxon>
        <taxon>Uroviricota</taxon>
        <taxon>Caudoviricetes</taxon>
        <taxon>Autographivirales</taxon>
        <taxon>Autotranscriptaviridae</taxon>
        <taxon>Studiervirinae</taxon>
        <taxon>Pijolavirus</taxon>
        <taxon>Pijolavirus PspYZU08</taxon>
    </lineage>
</organism>
<evidence type="ECO:0000256" key="1">
    <source>
        <dbReference type="SAM" id="Phobius"/>
    </source>
</evidence>
<dbReference type="Proteomes" id="UP000248293">
    <property type="component" value="Segment"/>
</dbReference>
<feature type="transmembrane region" description="Helical" evidence="1">
    <location>
        <begin position="39"/>
        <end position="59"/>
    </location>
</feature>
<sequence>MTHTGELLAINALVMMVIALCFLFAAMTRSFYSKWEGRFATAAAVFGIIGVASLVAGLIHDVVVAA</sequence>
<gene>
    <name evidence="2" type="ORF">PspYZU08_14</name>
</gene>
<keyword evidence="1" id="KW-1133">Transmembrane helix</keyword>
<evidence type="ECO:0000313" key="3">
    <source>
        <dbReference type="Proteomes" id="UP000248293"/>
    </source>
</evidence>
<accession>A0A2U7N2P8</accession>
<keyword evidence="1" id="KW-0472">Membrane</keyword>
<name>A0A2U7N2P8_9CAUD</name>
<proteinExistence type="predicted"/>
<reference evidence="2 3" key="1">
    <citation type="submission" date="2017-04" db="EMBL/GenBank/DDBJ databases">
        <title>Isolation of lytic bacteriophages infecting Pseudomonas strains for biocontrol of fish and shrimp spoilage during chilled storage.</title>
        <authorList>
            <person name="Yang Z."/>
            <person name="Tao X."/>
            <person name="Gao L."/>
            <person name="Rao S."/>
        </authorList>
    </citation>
    <scope>NUCLEOTIDE SEQUENCE [LARGE SCALE GENOMIC DNA]</scope>
</reference>
<keyword evidence="1" id="KW-0812">Transmembrane</keyword>
<protein>
    <submittedName>
        <fullName evidence="2">Uncharacterized protein</fullName>
    </submittedName>
</protein>